<organism evidence="4 5">
    <name type="scientific">Streptomyces scabichelini</name>
    <dbReference type="NCBI Taxonomy" id="2711217"/>
    <lineage>
        <taxon>Bacteria</taxon>
        <taxon>Bacillati</taxon>
        <taxon>Actinomycetota</taxon>
        <taxon>Actinomycetes</taxon>
        <taxon>Kitasatosporales</taxon>
        <taxon>Streptomycetaceae</taxon>
        <taxon>Streptomyces</taxon>
    </lineage>
</organism>
<feature type="chain" id="PRO_5026024197" evidence="2">
    <location>
        <begin position="23"/>
        <end position="145"/>
    </location>
</feature>
<dbReference type="AlphaFoldDB" id="A0A6G4VAT4"/>
<proteinExistence type="predicted"/>
<name>A0A6G4VAT4_9ACTN</name>
<feature type="signal peptide" evidence="2">
    <location>
        <begin position="1"/>
        <end position="22"/>
    </location>
</feature>
<feature type="compositionally biased region" description="Low complexity" evidence="1">
    <location>
        <begin position="34"/>
        <end position="67"/>
    </location>
</feature>
<dbReference type="Proteomes" id="UP000472335">
    <property type="component" value="Unassembled WGS sequence"/>
</dbReference>
<feature type="compositionally biased region" description="Polar residues" evidence="1">
    <location>
        <begin position="24"/>
        <end position="33"/>
    </location>
</feature>
<evidence type="ECO:0000256" key="1">
    <source>
        <dbReference type="SAM" id="MobiDB-lite"/>
    </source>
</evidence>
<dbReference type="GO" id="GO:0016020">
    <property type="term" value="C:membrane"/>
    <property type="evidence" value="ECO:0007669"/>
    <property type="project" value="InterPro"/>
</dbReference>
<evidence type="ECO:0000313" key="4">
    <source>
        <dbReference type="EMBL" id="NGO11005.1"/>
    </source>
</evidence>
<evidence type="ECO:0000256" key="2">
    <source>
        <dbReference type="SAM" id="SignalP"/>
    </source>
</evidence>
<feature type="region of interest" description="Disordered" evidence="1">
    <location>
        <begin position="22"/>
        <end position="69"/>
    </location>
</feature>
<gene>
    <name evidence="4" type="ORF">G5C60_26235</name>
</gene>
<keyword evidence="2" id="KW-0732">Signal</keyword>
<dbReference type="GO" id="GO:0010181">
    <property type="term" value="F:FMN binding"/>
    <property type="evidence" value="ECO:0007669"/>
    <property type="project" value="InterPro"/>
</dbReference>
<dbReference type="SMART" id="SM00900">
    <property type="entry name" value="FMN_bind"/>
    <property type="match status" value="1"/>
</dbReference>
<comment type="caution">
    <text evidence="4">The sequence shown here is derived from an EMBL/GenBank/DDBJ whole genome shotgun (WGS) entry which is preliminary data.</text>
</comment>
<protein>
    <submittedName>
        <fullName evidence="4">FMN-binding protein</fullName>
    </submittedName>
</protein>
<dbReference type="Pfam" id="PF04205">
    <property type="entry name" value="FMN_bind"/>
    <property type="match status" value="1"/>
</dbReference>
<dbReference type="EMBL" id="JAAKZY010000090">
    <property type="protein sequence ID" value="NGO11005.1"/>
    <property type="molecule type" value="Genomic_DNA"/>
</dbReference>
<reference evidence="4 5" key="1">
    <citation type="submission" date="2020-02" db="EMBL/GenBank/DDBJ databases">
        <title>Whole-genome analyses of novel actinobacteria.</title>
        <authorList>
            <person name="Sahin N."/>
            <person name="Gencbay T."/>
        </authorList>
    </citation>
    <scope>NUCLEOTIDE SEQUENCE [LARGE SCALE GENOMIC DNA]</scope>
    <source>
        <strain evidence="4 5">HC44</strain>
    </source>
</reference>
<dbReference type="Gene3D" id="3.90.1010.20">
    <property type="match status" value="1"/>
</dbReference>
<sequence>MKRALPVLVLSAAALIPVWRYAPSTDTSSSSTEVAAPASTPSSNPSASSSSGSSGSGTSTKVVAGSTINTEKGTVQVEVTFDGDKISSVRMLQQPNHPQTEAAVPKLIEETLTAQSADIDTVSGATITSKGYVESLQAAIDANGS</sequence>
<dbReference type="InterPro" id="IPR007329">
    <property type="entry name" value="FMN-bd"/>
</dbReference>
<evidence type="ECO:0000259" key="3">
    <source>
        <dbReference type="SMART" id="SM00900"/>
    </source>
</evidence>
<dbReference type="RefSeq" id="WP_165263381.1">
    <property type="nucleotide sequence ID" value="NZ_JAAKZY010000090.1"/>
</dbReference>
<keyword evidence="5" id="KW-1185">Reference proteome</keyword>
<evidence type="ECO:0000313" key="5">
    <source>
        <dbReference type="Proteomes" id="UP000472335"/>
    </source>
</evidence>
<feature type="domain" description="FMN-binding" evidence="3">
    <location>
        <begin position="70"/>
        <end position="143"/>
    </location>
</feature>
<accession>A0A6G4VAT4</accession>